<accession>A0A2P5I584</accession>
<protein>
    <submittedName>
        <fullName evidence="1">Uncharacterized protein</fullName>
    </submittedName>
</protein>
<name>A0A2P5I584_DIAHE</name>
<evidence type="ECO:0000313" key="1">
    <source>
        <dbReference type="EMBL" id="POS77679.1"/>
    </source>
</evidence>
<gene>
    <name evidence="1" type="ORF">DHEL01_v203934</name>
</gene>
<organism evidence="1 2">
    <name type="scientific">Diaporthe helianthi</name>
    <dbReference type="NCBI Taxonomy" id="158607"/>
    <lineage>
        <taxon>Eukaryota</taxon>
        <taxon>Fungi</taxon>
        <taxon>Dikarya</taxon>
        <taxon>Ascomycota</taxon>
        <taxon>Pezizomycotina</taxon>
        <taxon>Sordariomycetes</taxon>
        <taxon>Sordariomycetidae</taxon>
        <taxon>Diaporthales</taxon>
        <taxon>Diaporthaceae</taxon>
        <taxon>Diaporthe</taxon>
    </lineage>
</organism>
<dbReference type="AlphaFoldDB" id="A0A2P5I584"/>
<keyword evidence="2" id="KW-1185">Reference proteome</keyword>
<proteinExistence type="predicted"/>
<dbReference type="OrthoDB" id="5419927at2759"/>
<dbReference type="EMBL" id="MAVT02000250">
    <property type="protein sequence ID" value="POS77679.1"/>
    <property type="molecule type" value="Genomic_DNA"/>
</dbReference>
<dbReference type="InParanoid" id="A0A2P5I584"/>
<comment type="caution">
    <text evidence="1">The sequence shown here is derived from an EMBL/GenBank/DDBJ whole genome shotgun (WGS) entry which is preliminary data.</text>
</comment>
<evidence type="ECO:0000313" key="2">
    <source>
        <dbReference type="Proteomes" id="UP000094444"/>
    </source>
</evidence>
<dbReference type="STRING" id="158607.A0A2P5I584"/>
<dbReference type="Proteomes" id="UP000094444">
    <property type="component" value="Unassembled WGS sequence"/>
</dbReference>
<sequence length="171" mass="18670">MSLLNFPSSPRPSPPPEEEEENVIIGDLVRWIGLPSIDEDLAHINDGGQDSVPVEDQVRAERLAAAPQFRNWLTFPHSGHFLVNGMHDQASQISGLSLFCNSLYRALAGNKPRCIPLMFFCGLHTGPPFQPPIFADTKPQPGTCDDAPPTPNLDSLRAIETGGHVLVRSLI</sequence>
<reference evidence="1" key="1">
    <citation type="submission" date="2017-09" db="EMBL/GenBank/DDBJ databases">
        <title>Polyketide synthases of a Diaporthe helianthi virulent isolate.</title>
        <authorList>
            <person name="Baroncelli R."/>
        </authorList>
    </citation>
    <scope>NUCLEOTIDE SEQUENCE [LARGE SCALE GENOMIC DNA]</scope>
    <source>
        <strain evidence="1">7/96</strain>
    </source>
</reference>